<name>A0A3L8R6F6_STRRN</name>
<feature type="compositionally biased region" description="Pro residues" evidence="1">
    <location>
        <begin position="196"/>
        <end position="227"/>
    </location>
</feature>
<evidence type="ECO:0000313" key="2">
    <source>
        <dbReference type="EMBL" id="RLV75221.1"/>
    </source>
</evidence>
<evidence type="ECO:0000313" key="3">
    <source>
        <dbReference type="Proteomes" id="UP000281594"/>
    </source>
</evidence>
<dbReference type="AlphaFoldDB" id="A0A3L8R6F6"/>
<accession>A0A3L8R6F6</accession>
<dbReference type="EMBL" id="QYCY01000002">
    <property type="protein sequence ID" value="RLV75221.1"/>
    <property type="molecule type" value="Genomic_DNA"/>
</dbReference>
<protein>
    <submittedName>
        <fullName evidence="2">XRE family transcriptional regulator</fullName>
    </submittedName>
</protein>
<sequence>MICAAARFPLYTGGVILRQFPAAMTTGPFRRTAAAYGRSARRCPTRDTVNAESSPLCGPRVGRVSSGCPCSAGHSGGERAYEPGPWFRARCPRERDVGPAAAESDEEQGARNERPSTRSVGTGSERPEASGPRRGVRLTVSASSPRHAVARGRVRSRPAPAPNATVGGGPRRYVSVSRRSLGNSAGCPRARSLMRPPLPRPTARPSYFPPLPPSPLFSSSPPLPGIPRMPGRGPEQLVPARCRAVTAASSGPAAKRPILTAR</sequence>
<evidence type="ECO:0000256" key="1">
    <source>
        <dbReference type="SAM" id="MobiDB-lite"/>
    </source>
</evidence>
<feature type="region of interest" description="Disordered" evidence="1">
    <location>
        <begin position="243"/>
        <end position="262"/>
    </location>
</feature>
<organism evidence="2 3">
    <name type="scientific">Streptomyces rapamycinicus (strain ATCC 29253 / DSM 41530 / NRRL 5491 / AYB-994)</name>
    <name type="common">Streptomyces hygroscopicus (strain ATCC 29253)</name>
    <dbReference type="NCBI Taxonomy" id="1343740"/>
    <lineage>
        <taxon>Bacteria</taxon>
        <taxon>Bacillati</taxon>
        <taxon>Actinomycetota</taxon>
        <taxon>Actinomycetes</taxon>
        <taxon>Kitasatosporales</taxon>
        <taxon>Streptomycetaceae</taxon>
        <taxon>Streptomyces</taxon>
        <taxon>Streptomyces violaceusniger group</taxon>
    </lineage>
</organism>
<feature type="region of interest" description="Disordered" evidence="1">
    <location>
        <begin position="97"/>
        <end position="236"/>
    </location>
</feature>
<proteinExistence type="predicted"/>
<gene>
    <name evidence="2" type="ORF">D3C57_138385</name>
</gene>
<comment type="caution">
    <text evidence="2">The sequence shown here is derived from an EMBL/GenBank/DDBJ whole genome shotgun (WGS) entry which is preliminary data.</text>
</comment>
<reference evidence="2 3" key="1">
    <citation type="journal article" date="2018" name="J. Biol. Chem.">
        <title>Discovery of the actinoplanic acid pathway in Streptomyces rapamycinicus reveals a genetically conserved synergism with rapamycin.</title>
        <authorList>
            <person name="Mrak P."/>
            <person name="Krastel P."/>
            <person name="Pivk Lukancic P."/>
            <person name="Tao J."/>
            <person name="Pistorius D."/>
            <person name="Moore C.M."/>
        </authorList>
    </citation>
    <scope>NUCLEOTIDE SEQUENCE [LARGE SCALE GENOMIC DNA]</scope>
    <source>
        <strain evidence="2 3">NRRL 5491</strain>
    </source>
</reference>
<dbReference type="Proteomes" id="UP000281594">
    <property type="component" value="Unassembled WGS sequence"/>
</dbReference>